<evidence type="ECO:0000256" key="1">
    <source>
        <dbReference type="ARBA" id="ARBA00000681"/>
    </source>
</evidence>
<dbReference type="EC" id="3.2.1.8" evidence="12"/>
<keyword evidence="15" id="KW-1185">Reference proteome</keyword>
<evidence type="ECO:0000256" key="2">
    <source>
        <dbReference type="ARBA" id="ARBA00004613"/>
    </source>
</evidence>
<keyword evidence="10 12" id="KW-0624">Polysaccharide degradation</keyword>
<evidence type="ECO:0000256" key="8">
    <source>
        <dbReference type="ARBA" id="ARBA00023277"/>
    </source>
</evidence>
<accession>A0A2T7A597</accession>
<dbReference type="GO" id="GO:0031176">
    <property type="term" value="F:endo-1,4-beta-xylanase activity"/>
    <property type="evidence" value="ECO:0007669"/>
    <property type="project" value="UniProtKB-EC"/>
</dbReference>
<proteinExistence type="inferred from homology"/>
<protein>
    <recommendedName>
        <fullName evidence="12">Beta-xylanase</fullName>
        <ecNumber evidence="12">3.2.1.8</ecNumber>
    </recommendedName>
</protein>
<dbReference type="GO" id="GO:0005576">
    <property type="term" value="C:extracellular region"/>
    <property type="evidence" value="ECO:0007669"/>
    <property type="project" value="UniProtKB-SubCell"/>
</dbReference>
<comment type="subcellular location">
    <subcellularLocation>
        <location evidence="2">Secreted</location>
    </subcellularLocation>
</comment>
<reference evidence="14 15" key="1">
    <citation type="submission" date="2017-04" db="EMBL/GenBank/DDBJ databases">
        <title>Draft genome sequence of Tuber borchii Vittad., a whitish edible truffle.</title>
        <authorList>
            <consortium name="DOE Joint Genome Institute"/>
            <person name="Murat C."/>
            <person name="Kuo A."/>
            <person name="Barry K.W."/>
            <person name="Clum A."/>
            <person name="Dockter R.B."/>
            <person name="Fauchery L."/>
            <person name="Iotti M."/>
            <person name="Kohler A."/>
            <person name="Labutti K."/>
            <person name="Lindquist E.A."/>
            <person name="Lipzen A."/>
            <person name="Ohm R.A."/>
            <person name="Wang M."/>
            <person name="Grigoriev I.V."/>
            <person name="Zambonelli A."/>
            <person name="Martin F.M."/>
        </authorList>
    </citation>
    <scope>NUCLEOTIDE SEQUENCE [LARGE SCALE GENOMIC DNA]</scope>
    <source>
        <strain evidence="14 15">Tbo3840</strain>
    </source>
</reference>
<evidence type="ECO:0000256" key="12">
    <source>
        <dbReference type="RuleBase" id="RU361174"/>
    </source>
</evidence>
<evidence type="ECO:0000313" key="14">
    <source>
        <dbReference type="EMBL" id="PUU82909.1"/>
    </source>
</evidence>
<dbReference type="STRING" id="42251.A0A2T7A597"/>
<dbReference type="PRINTS" id="PR00134">
    <property type="entry name" value="GLHYDRLASE10"/>
</dbReference>
<evidence type="ECO:0000256" key="4">
    <source>
        <dbReference type="ARBA" id="ARBA00007495"/>
    </source>
</evidence>
<keyword evidence="5" id="KW-0964">Secreted</keyword>
<dbReference type="Pfam" id="PF00331">
    <property type="entry name" value="Glyco_hydro_10"/>
    <property type="match status" value="1"/>
</dbReference>
<dbReference type="GO" id="GO:0045493">
    <property type="term" value="P:xylan catabolic process"/>
    <property type="evidence" value="ECO:0007669"/>
    <property type="project" value="UniProtKB-KW"/>
</dbReference>
<dbReference type="InterPro" id="IPR031158">
    <property type="entry name" value="GH10_AS"/>
</dbReference>
<evidence type="ECO:0000256" key="3">
    <source>
        <dbReference type="ARBA" id="ARBA00004851"/>
    </source>
</evidence>
<dbReference type="Gene3D" id="3.20.20.80">
    <property type="entry name" value="Glycosidases"/>
    <property type="match status" value="1"/>
</dbReference>
<name>A0A2T7A597_TUBBO</name>
<comment type="caution">
    <text evidence="14">The sequence shown here is derived from an EMBL/GenBank/DDBJ whole genome shotgun (WGS) entry which is preliminary data.</text>
</comment>
<keyword evidence="7 12" id="KW-0378">Hydrolase</keyword>
<comment type="catalytic activity">
    <reaction evidence="1 12">
        <text>Endohydrolysis of (1-&gt;4)-beta-D-xylosidic linkages in xylans.</text>
        <dbReference type="EC" id="3.2.1.8"/>
    </reaction>
</comment>
<feature type="domain" description="GH10" evidence="13">
    <location>
        <begin position="26"/>
        <end position="343"/>
    </location>
</feature>
<sequence length="347" mass="38035">MHYSECIPGTVTTVKAGAPTHTARAAAAYPGLNTLAKAKGKVYFGSGTDNPELTDAQYLALLSNTREFGQITPGNSMKWDATEGSRDAFNFTRGETIVALAEKNGQQVRGHTLVWHNQLPNWVSNGGFDNATLISILENHITKVVANWKGRILHWDVLNEIFNENGTWRPSVFYNTIGEAFLGIALRAARAADPYAKLYINDYNIDGTGAKSTAMYKLVEKLLAEGVPVDGIGVQAHLIVGNVSSTLQTNWERFTSLGVDVAITELDIRMTLPVDEAKLAQQAEDYKKVVTACVNVPRCVGITVWDYTDKYSWIPRFFPGQGAALPWDKDFTVKPAYEAIAAALAYN</sequence>
<keyword evidence="9 12" id="KW-0326">Glycosidase</keyword>
<comment type="similarity">
    <text evidence="4 12">Belongs to the glycosyl hydrolase 10 (cellulase F) family.</text>
</comment>
<dbReference type="PANTHER" id="PTHR31490">
    <property type="entry name" value="GLYCOSYL HYDROLASE"/>
    <property type="match status" value="1"/>
</dbReference>
<evidence type="ECO:0000259" key="13">
    <source>
        <dbReference type="PROSITE" id="PS51760"/>
    </source>
</evidence>
<evidence type="ECO:0000313" key="15">
    <source>
        <dbReference type="Proteomes" id="UP000244722"/>
    </source>
</evidence>
<dbReference type="Proteomes" id="UP000244722">
    <property type="component" value="Unassembled WGS sequence"/>
</dbReference>
<keyword evidence="8 12" id="KW-0119">Carbohydrate metabolism</keyword>
<comment type="pathway">
    <text evidence="3">Glycan degradation; xylan degradation.</text>
</comment>
<keyword evidence="6" id="KW-0858">Xylan degradation</keyword>
<dbReference type="InterPro" id="IPR017853">
    <property type="entry name" value="GH"/>
</dbReference>
<evidence type="ECO:0000256" key="10">
    <source>
        <dbReference type="ARBA" id="ARBA00023326"/>
    </source>
</evidence>
<evidence type="ECO:0000256" key="6">
    <source>
        <dbReference type="ARBA" id="ARBA00022651"/>
    </source>
</evidence>
<dbReference type="SUPFAM" id="SSF51445">
    <property type="entry name" value="(Trans)glycosidases"/>
    <property type="match status" value="1"/>
</dbReference>
<dbReference type="SMART" id="SM00633">
    <property type="entry name" value="Glyco_10"/>
    <property type="match status" value="1"/>
</dbReference>
<evidence type="ECO:0000256" key="9">
    <source>
        <dbReference type="ARBA" id="ARBA00023295"/>
    </source>
</evidence>
<organism evidence="14 15">
    <name type="scientific">Tuber borchii</name>
    <name type="common">White truffle</name>
    <dbReference type="NCBI Taxonomy" id="42251"/>
    <lineage>
        <taxon>Eukaryota</taxon>
        <taxon>Fungi</taxon>
        <taxon>Dikarya</taxon>
        <taxon>Ascomycota</taxon>
        <taxon>Pezizomycotina</taxon>
        <taxon>Pezizomycetes</taxon>
        <taxon>Pezizales</taxon>
        <taxon>Tuberaceae</taxon>
        <taxon>Tuber</taxon>
    </lineage>
</organism>
<dbReference type="InterPro" id="IPR001000">
    <property type="entry name" value="GH10_dom"/>
</dbReference>
<dbReference type="PROSITE" id="PS00591">
    <property type="entry name" value="GH10_1"/>
    <property type="match status" value="1"/>
</dbReference>
<dbReference type="PROSITE" id="PS51760">
    <property type="entry name" value="GH10_2"/>
    <property type="match status" value="1"/>
</dbReference>
<dbReference type="OrthoDB" id="3055998at2759"/>
<dbReference type="PANTHER" id="PTHR31490:SF35">
    <property type="entry name" value="ENDO-1,4-BETA-XYLANASE"/>
    <property type="match status" value="1"/>
</dbReference>
<evidence type="ECO:0000256" key="5">
    <source>
        <dbReference type="ARBA" id="ARBA00022525"/>
    </source>
</evidence>
<feature type="active site" description="Nucleophile" evidence="11">
    <location>
        <position position="265"/>
    </location>
</feature>
<dbReference type="InterPro" id="IPR044846">
    <property type="entry name" value="GH10"/>
</dbReference>
<dbReference type="AlphaFoldDB" id="A0A2T7A597"/>
<gene>
    <name evidence="14" type="ORF">B9Z19DRAFT_1061453</name>
</gene>
<evidence type="ECO:0000256" key="11">
    <source>
        <dbReference type="PROSITE-ProRule" id="PRU10061"/>
    </source>
</evidence>
<dbReference type="EMBL" id="NESQ01000020">
    <property type="protein sequence ID" value="PUU82909.1"/>
    <property type="molecule type" value="Genomic_DNA"/>
</dbReference>
<evidence type="ECO:0000256" key="7">
    <source>
        <dbReference type="ARBA" id="ARBA00022801"/>
    </source>
</evidence>